<dbReference type="InterPro" id="IPR036890">
    <property type="entry name" value="HATPase_C_sf"/>
</dbReference>
<comment type="catalytic activity">
    <reaction evidence="1">
        <text>ATP + protein L-histidine = ADP + protein N-phospho-L-histidine.</text>
        <dbReference type="EC" id="2.7.13.3"/>
    </reaction>
</comment>
<sequence length="804" mass="87954">MRTYDWSASPLGHPDTWPAPLRTAAGMVLDSAFPMFIAWGSGLGLLYNDAYATMLGEKHPASLGQPFHLVWSEIWPDISPIIDRALSGQSTYHEDLPLLVLRSQYPEQGYFTFSYSPLHGDDGSLGGMYCTVVETTERVRTERRAAFELALSDALQPLTQPEELLATASALLAEKLDVDRAVYTEVDHERGTFRIPYLFSRVKLPDHGGRDFALDLYGTAIADALTAGAEVLVDDVRLDPRTAHAAAAYEADGIGAFLAVPLVRAGRLLAFFGLHQGRPHRWSEDALLLTRSTAQRTWAALETARAQSELRIERDRSRYIFDTIAEGFMVIARDWTILQMNAEGLRMTGLPIGQVVGRNYWEVYPDAAGTEGARMYHRVMETGTAGTAHYMHRMPNGAPAWVELRAFPVQDGMAVFFRDITARKLAEDRLRDEDRRKDEFLAMLAHELRNPLAPISAAAELLGRGKLDEERVRRSSTIIGRQVRHMTSLVDDLLDVSRVTRGLVTLARTPVMAKSIVDEAVEQVLPQIEARCQHLAVALQDSTLAVLGDKARLVQVLSNVLGNAAKYTPDGGHIELEAARDGEQLRLTVRDDGIGMEPELTERVFELFAQAERSSDRSLGGLGLGLALVRNLVELHGGTVACFSGGLGKGSRFDIALPLLEASPLSALAGPPGAARAPGTLRLLVVDDNTDAAMTLGMLLEACGHEVVVENDSKTALARARIVQPDACLLDIGLPEMDGNELARRLNAQAETADAVLIAVTGYGQEQDRQRAFDAGFSYHLVKPVDMEKLGEVLAEIAGDREEA</sequence>
<dbReference type="EMBL" id="JANUGU010000009">
    <property type="protein sequence ID" value="MCS0660725.1"/>
    <property type="molecule type" value="Genomic_DNA"/>
</dbReference>
<comment type="caution">
    <text evidence="10">The sequence shown here is derived from an EMBL/GenBank/DDBJ whole genome shotgun (WGS) entry which is preliminary data.</text>
</comment>
<dbReference type="SUPFAM" id="SSF52172">
    <property type="entry name" value="CheY-like"/>
    <property type="match status" value="1"/>
</dbReference>
<dbReference type="GO" id="GO:0005524">
    <property type="term" value="F:ATP binding"/>
    <property type="evidence" value="ECO:0007669"/>
    <property type="project" value="UniProtKB-KW"/>
</dbReference>
<feature type="domain" description="PAS" evidence="9">
    <location>
        <begin position="313"/>
        <end position="383"/>
    </location>
</feature>
<name>A0ABT2D5S2_9BURK</name>
<evidence type="ECO:0000313" key="11">
    <source>
        <dbReference type="Proteomes" id="UP001204621"/>
    </source>
</evidence>
<dbReference type="InterPro" id="IPR036097">
    <property type="entry name" value="HisK_dim/P_sf"/>
</dbReference>
<dbReference type="InterPro" id="IPR000014">
    <property type="entry name" value="PAS"/>
</dbReference>
<dbReference type="NCBIfam" id="TIGR00229">
    <property type="entry name" value="sensory_box"/>
    <property type="match status" value="1"/>
</dbReference>
<dbReference type="InterPro" id="IPR005467">
    <property type="entry name" value="His_kinase_dom"/>
</dbReference>
<dbReference type="Pfam" id="PF02518">
    <property type="entry name" value="HATPase_c"/>
    <property type="match status" value="1"/>
</dbReference>
<dbReference type="SUPFAM" id="SSF47384">
    <property type="entry name" value="Homodimeric domain of signal transducing histidine kinase"/>
    <property type="match status" value="1"/>
</dbReference>
<keyword evidence="5" id="KW-0418">Kinase</keyword>
<organism evidence="10 11">
    <name type="scientific">Massilia terrae</name>
    <dbReference type="NCBI Taxonomy" id="1811224"/>
    <lineage>
        <taxon>Bacteria</taxon>
        <taxon>Pseudomonadati</taxon>
        <taxon>Pseudomonadota</taxon>
        <taxon>Betaproteobacteria</taxon>
        <taxon>Burkholderiales</taxon>
        <taxon>Oxalobacteraceae</taxon>
        <taxon>Telluria group</taxon>
        <taxon>Massilia</taxon>
    </lineage>
</organism>
<dbReference type="Pfam" id="PF01590">
    <property type="entry name" value="GAF"/>
    <property type="match status" value="1"/>
</dbReference>
<dbReference type="PANTHER" id="PTHR43547:SF2">
    <property type="entry name" value="HYBRID SIGNAL TRANSDUCTION HISTIDINE KINASE C"/>
    <property type="match status" value="1"/>
</dbReference>
<dbReference type="SUPFAM" id="SSF55785">
    <property type="entry name" value="PYP-like sensor domain (PAS domain)"/>
    <property type="match status" value="2"/>
</dbReference>
<evidence type="ECO:0000259" key="8">
    <source>
        <dbReference type="PROSITE" id="PS50110"/>
    </source>
</evidence>
<dbReference type="RefSeq" id="WP_258813917.1">
    <property type="nucleotide sequence ID" value="NZ_JANUGU010000009.1"/>
</dbReference>
<evidence type="ECO:0000313" key="10">
    <source>
        <dbReference type="EMBL" id="MCS0660725.1"/>
    </source>
</evidence>
<keyword evidence="10" id="KW-0067">ATP-binding</keyword>
<dbReference type="InterPro" id="IPR004358">
    <property type="entry name" value="Sig_transdc_His_kin-like_C"/>
</dbReference>
<dbReference type="Pfam" id="PF00072">
    <property type="entry name" value="Response_reg"/>
    <property type="match status" value="1"/>
</dbReference>
<evidence type="ECO:0000256" key="1">
    <source>
        <dbReference type="ARBA" id="ARBA00000085"/>
    </source>
</evidence>
<dbReference type="PRINTS" id="PR00344">
    <property type="entry name" value="BCTRLSENSOR"/>
</dbReference>
<dbReference type="Gene3D" id="1.10.287.130">
    <property type="match status" value="1"/>
</dbReference>
<keyword evidence="11" id="KW-1185">Reference proteome</keyword>
<dbReference type="SUPFAM" id="SSF55874">
    <property type="entry name" value="ATPase domain of HSP90 chaperone/DNA topoisomerase II/histidine kinase"/>
    <property type="match status" value="1"/>
</dbReference>
<reference evidence="10 11" key="1">
    <citation type="submission" date="2022-08" db="EMBL/GenBank/DDBJ databases">
        <title>Reclassification of Massilia species as members of the genera Telluria, Duganella, Pseudoduganella, Mokoshia gen. nov. and Zemynaea gen. nov. using orthogonal and non-orthogonal genome-based approaches.</title>
        <authorList>
            <person name="Bowman J.P."/>
        </authorList>
    </citation>
    <scope>NUCLEOTIDE SEQUENCE [LARGE SCALE GENOMIC DNA]</scope>
    <source>
        <strain evidence="10 11">JCM 31606</strain>
    </source>
</reference>
<dbReference type="Gene3D" id="3.40.50.2300">
    <property type="match status" value="1"/>
</dbReference>
<dbReference type="InterPro" id="IPR013656">
    <property type="entry name" value="PAS_4"/>
</dbReference>
<dbReference type="SMART" id="SM00448">
    <property type="entry name" value="REC"/>
    <property type="match status" value="1"/>
</dbReference>
<dbReference type="InterPro" id="IPR029016">
    <property type="entry name" value="GAF-like_dom_sf"/>
</dbReference>
<dbReference type="CDD" id="cd00082">
    <property type="entry name" value="HisKA"/>
    <property type="match status" value="1"/>
</dbReference>
<dbReference type="InterPro" id="IPR003018">
    <property type="entry name" value="GAF"/>
</dbReference>
<dbReference type="InterPro" id="IPR003661">
    <property type="entry name" value="HisK_dim/P_dom"/>
</dbReference>
<dbReference type="Gene3D" id="3.30.450.20">
    <property type="entry name" value="PAS domain"/>
    <property type="match status" value="2"/>
</dbReference>
<evidence type="ECO:0000256" key="6">
    <source>
        <dbReference type="PROSITE-ProRule" id="PRU00169"/>
    </source>
</evidence>
<dbReference type="SMART" id="SM00091">
    <property type="entry name" value="PAS"/>
    <property type="match status" value="1"/>
</dbReference>
<dbReference type="InterPro" id="IPR001789">
    <property type="entry name" value="Sig_transdc_resp-reg_receiver"/>
</dbReference>
<dbReference type="Proteomes" id="UP001204621">
    <property type="component" value="Unassembled WGS sequence"/>
</dbReference>
<dbReference type="SMART" id="SM00388">
    <property type="entry name" value="HisKA"/>
    <property type="match status" value="1"/>
</dbReference>
<dbReference type="InterPro" id="IPR011006">
    <property type="entry name" value="CheY-like_superfamily"/>
</dbReference>
<dbReference type="CDD" id="cd17580">
    <property type="entry name" value="REC_2_DhkD-like"/>
    <property type="match status" value="1"/>
</dbReference>
<evidence type="ECO:0000256" key="2">
    <source>
        <dbReference type="ARBA" id="ARBA00012438"/>
    </source>
</evidence>
<dbReference type="InterPro" id="IPR035965">
    <property type="entry name" value="PAS-like_dom_sf"/>
</dbReference>
<evidence type="ECO:0000259" key="9">
    <source>
        <dbReference type="PROSITE" id="PS50112"/>
    </source>
</evidence>
<dbReference type="Pfam" id="PF08448">
    <property type="entry name" value="PAS_4"/>
    <property type="match status" value="2"/>
</dbReference>
<evidence type="ECO:0000256" key="3">
    <source>
        <dbReference type="ARBA" id="ARBA00022553"/>
    </source>
</evidence>
<dbReference type="InterPro" id="IPR003594">
    <property type="entry name" value="HATPase_dom"/>
</dbReference>
<dbReference type="PROSITE" id="PS50112">
    <property type="entry name" value="PAS"/>
    <property type="match status" value="1"/>
</dbReference>
<dbReference type="PROSITE" id="PS50109">
    <property type="entry name" value="HIS_KIN"/>
    <property type="match status" value="1"/>
</dbReference>
<dbReference type="SMART" id="SM00065">
    <property type="entry name" value="GAF"/>
    <property type="match status" value="1"/>
</dbReference>
<dbReference type="Gene3D" id="3.30.450.40">
    <property type="match status" value="1"/>
</dbReference>
<dbReference type="CDD" id="cd00130">
    <property type="entry name" value="PAS"/>
    <property type="match status" value="1"/>
</dbReference>
<keyword evidence="10" id="KW-0547">Nucleotide-binding</keyword>
<evidence type="ECO:0000259" key="7">
    <source>
        <dbReference type="PROSITE" id="PS50109"/>
    </source>
</evidence>
<keyword evidence="3 6" id="KW-0597">Phosphoprotein</keyword>
<evidence type="ECO:0000256" key="5">
    <source>
        <dbReference type="ARBA" id="ARBA00022777"/>
    </source>
</evidence>
<accession>A0ABT2D5S2</accession>
<feature type="modified residue" description="4-aspartylphosphate" evidence="6">
    <location>
        <position position="731"/>
    </location>
</feature>
<dbReference type="PANTHER" id="PTHR43547">
    <property type="entry name" value="TWO-COMPONENT HISTIDINE KINASE"/>
    <property type="match status" value="1"/>
</dbReference>
<dbReference type="Gene3D" id="3.30.565.10">
    <property type="entry name" value="Histidine kinase-like ATPase, C-terminal domain"/>
    <property type="match status" value="1"/>
</dbReference>
<dbReference type="SUPFAM" id="SSF55781">
    <property type="entry name" value="GAF domain-like"/>
    <property type="match status" value="1"/>
</dbReference>
<dbReference type="Pfam" id="PF00512">
    <property type="entry name" value="HisKA"/>
    <property type="match status" value="1"/>
</dbReference>
<dbReference type="EC" id="2.7.13.3" evidence="2"/>
<protein>
    <recommendedName>
        <fullName evidence="2">histidine kinase</fullName>
        <ecNumber evidence="2">2.7.13.3</ecNumber>
    </recommendedName>
</protein>
<feature type="domain" description="Histidine kinase" evidence="7">
    <location>
        <begin position="443"/>
        <end position="661"/>
    </location>
</feature>
<evidence type="ECO:0000256" key="4">
    <source>
        <dbReference type="ARBA" id="ARBA00022679"/>
    </source>
</evidence>
<feature type="domain" description="Response regulatory" evidence="8">
    <location>
        <begin position="682"/>
        <end position="798"/>
    </location>
</feature>
<dbReference type="PROSITE" id="PS50110">
    <property type="entry name" value="RESPONSE_REGULATORY"/>
    <property type="match status" value="1"/>
</dbReference>
<proteinExistence type="predicted"/>
<keyword evidence="4" id="KW-0808">Transferase</keyword>
<dbReference type="SMART" id="SM00387">
    <property type="entry name" value="HATPase_c"/>
    <property type="match status" value="1"/>
</dbReference>
<gene>
    <name evidence="10" type="ORF">NX778_21870</name>
</gene>